<organism evidence="2">
    <name type="scientific">marine sediment metagenome</name>
    <dbReference type="NCBI Taxonomy" id="412755"/>
    <lineage>
        <taxon>unclassified sequences</taxon>
        <taxon>metagenomes</taxon>
        <taxon>ecological metagenomes</taxon>
    </lineage>
</organism>
<dbReference type="AlphaFoldDB" id="A0A0F9N9A0"/>
<sequence length="77" mass="8011">MGGSSGPSGPSDEQEQQLAQQKAALRKKQQKIANKQVADLRAASSEGNLLQPARPTLLTPPPPSAPTKPVKPLGGLF</sequence>
<dbReference type="EMBL" id="LAZR01003806">
    <property type="protein sequence ID" value="KKN14544.1"/>
    <property type="molecule type" value="Genomic_DNA"/>
</dbReference>
<feature type="region of interest" description="Disordered" evidence="1">
    <location>
        <begin position="1"/>
        <end position="77"/>
    </location>
</feature>
<accession>A0A0F9N9A0</accession>
<proteinExistence type="predicted"/>
<evidence type="ECO:0000313" key="2">
    <source>
        <dbReference type="EMBL" id="KKN14544.1"/>
    </source>
</evidence>
<evidence type="ECO:0000256" key="1">
    <source>
        <dbReference type="SAM" id="MobiDB-lite"/>
    </source>
</evidence>
<feature type="compositionally biased region" description="Low complexity" evidence="1">
    <location>
        <begin position="7"/>
        <end position="23"/>
    </location>
</feature>
<feature type="compositionally biased region" description="Low complexity" evidence="1">
    <location>
        <begin position="67"/>
        <end position="77"/>
    </location>
</feature>
<gene>
    <name evidence="2" type="ORF">LCGC14_0995110</name>
</gene>
<comment type="caution">
    <text evidence="2">The sequence shown here is derived from an EMBL/GenBank/DDBJ whole genome shotgun (WGS) entry which is preliminary data.</text>
</comment>
<reference evidence="2" key="1">
    <citation type="journal article" date="2015" name="Nature">
        <title>Complex archaea that bridge the gap between prokaryotes and eukaryotes.</title>
        <authorList>
            <person name="Spang A."/>
            <person name="Saw J.H."/>
            <person name="Jorgensen S.L."/>
            <person name="Zaremba-Niedzwiedzka K."/>
            <person name="Martijn J."/>
            <person name="Lind A.E."/>
            <person name="van Eijk R."/>
            <person name="Schleper C."/>
            <person name="Guy L."/>
            <person name="Ettema T.J."/>
        </authorList>
    </citation>
    <scope>NUCLEOTIDE SEQUENCE</scope>
</reference>
<name>A0A0F9N9A0_9ZZZZ</name>
<protein>
    <submittedName>
        <fullName evidence="2">Uncharacterized protein</fullName>
    </submittedName>
</protein>